<dbReference type="GO" id="GO:0016646">
    <property type="term" value="F:oxidoreductase activity, acting on the CH-NH group of donors, NAD or NADP as acceptor"/>
    <property type="evidence" value="ECO:0007669"/>
    <property type="project" value="UniProtKB-ARBA"/>
</dbReference>
<dbReference type="PANTHER" id="PTHR33798:SF5">
    <property type="entry name" value="FLAVIN REDUCTASE LIKE DOMAIN-CONTAINING PROTEIN"/>
    <property type="match status" value="1"/>
</dbReference>
<dbReference type="Gene3D" id="2.30.110.10">
    <property type="entry name" value="Electron Transport, Fmn-binding Protein, Chain A"/>
    <property type="match status" value="1"/>
</dbReference>
<reference evidence="6 7" key="1">
    <citation type="submission" date="2019-07" db="EMBL/GenBank/DDBJ databases">
        <title>Qingshengfaniella alkalisoli gen. nov., sp. nov., isolated from saline soil.</title>
        <authorList>
            <person name="Xu L."/>
            <person name="Huang X.-X."/>
            <person name="Sun J.-Q."/>
        </authorList>
    </citation>
    <scope>NUCLEOTIDE SEQUENCE [LARGE SCALE GENOMIC DNA]</scope>
    <source>
        <strain evidence="6 7">DSM 27279</strain>
    </source>
</reference>
<dbReference type="GO" id="GO:0010181">
    <property type="term" value="F:FMN binding"/>
    <property type="evidence" value="ECO:0007669"/>
    <property type="project" value="InterPro"/>
</dbReference>
<evidence type="ECO:0000313" key="6">
    <source>
        <dbReference type="EMBL" id="TSH93819.1"/>
    </source>
</evidence>
<evidence type="ECO:0000256" key="1">
    <source>
        <dbReference type="ARBA" id="ARBA00001917"/>
    </source>
</evidence>
<dbReference type="InterPro" id="IPR012349">
    <property type="entry name" value="Split_barrel_FMN-bd"/>
</dbReference>
<comment type="caution">
    <text evidence="6">The sequence shown here is derived from an EMBL/GenBank/DDBJ whole genome shotgun (WGS) entry which is preliminary data.</text>
</comment>
<comment type="similarity">
    <text evidence="4">Belongs to the flavoredoxin family.</text>
</comment>
<dbReference type="OrthoDB" id="5946411at2"/>
<accession>A0A556ALQ0</accession>
<dbReference type="SUPFAM" id="SSF50475">
    <property type="entry name" value="FMN-binding split barrel"/>
    <property type="match status" value="1"/>
</dbReference>
<organism evidence="6 7">
    <name type="scientific">Verticiella sediminum</name>
    <dbReference type="NCBI Taxonomy" id="1247510"/>
    <lineage>
        <taxon>Bacteria</taxon>
        <taxon>Pseudomonadati</taxon>
        <taxon>Pseudomonadota</taxon>
        <taxon>Betaproteobacteria</taxon>
        <taxon>Burkholderiales</taxon>
        <taxon>Alcaligenaceae</taxon>
        <taxon>Verticiella</taxon>
    </lineage>
</organism>
<keyword evidence="2" id="KW-0285">Flavoprotein</keyword>
<gene>
    <name evidence="6" type="ORF">FOZ76_13080</name>
</gene>
<feature type="domain" description="Flavin reductase like" evidence="5">
    <location>
        <begin position="18"/>
        <end position="177"/>
    </location>
</feature>
<keyword evidence="3" id="KW-0288">FMN</keyword>
<dbReference type="Pfam" id="PF01613">
    <property type="entry name" value="Flavin_Reduct"/>
    <property type="match status" value="1"/>
</dbReference>
<name>A0A556ALQ0_9BURK</name>
<evidence type="ECO:0000259" key="5">
    <source>
        <dbReference type="SMART" id="SM00903"/>
    </source>
</evidence>
<dbReference type="SMART" id="SM00903">
    <property type="entry name" value="Flavin_Reduct"/>
    <property type="match status" value="1"/>
</dbReference>
<dbReference type="InterPro" id="IPR002563">
    <property type="entry name" value="Flavin_Rdtase-like_dom"/>
</dbReference>
<dbReference type="PANTHER" id="PTHR33798">
    <property type="entry name" value="FLAVOPROTEIN OXYGENASE"/>
    <property type="match status" value="1"/>
</dbReference>
<comment type="cofactor">
    <cofactor evidence="1">
        <name>FMN</name>
        <dbReference type="ChEBI" id="CHEBI:58210"/>
    </cofactor>
</comment>
<sequence>MFLDPLHTPGFKRTLFNAIVAPRPIGWISTLDAEGRANLAPFSQFNLVSTAPPVVMFSCNTPDDRPEKDTLANARRNGEFVANLATWELREAVNLSSTPCPPGEDEFVLAGLAKADAVYVRAPRVAASPASLECRVMRIIELPAEHPGETVSHVVFGRVVGVHLDDAHVTPEGRFDTARARPLTRLGGLQYATPGEIFELPSHFARAR</sequence>
<evidence type="ECO:0000313" key="7">
    <source>
        <dbReference type="Proteomes" id="UP000318405"/>
    </source>
</evidence>
<dbReference type="EMBL" id="VLTJ01000026">
    <property type="protein sequence ID" value="TSH93819.1"/>
    <property type="molecule type" value="Genomic_DNA"/>
</dbReference>
<evidence type="ECO:0000256" key="4">
    <source>
        <dbReference type="ARBA" id="ARBA00038054"/>
    </source>
</evidence>
<proteinExistence type="inferred from homology"/>
<dbReference type="RefSeq" id="WP_143948720.1">
    <property type="nucleotide sequence ID" value="NZ_BAABMB010000006.1"/>
</dbReference>
<evidence type="ECO:0000256" key="2">
    <source>
        <dbReference type="ARBA" id="ARBA00022630"/>
    </source>
</evidence>
<dbReference type="Proteomes" id="UP000318405">
    <property type="component" value="Unassembled WGS sequence"/>
</dbReference>
<dbReference type="AlphaFoldDB" id="A0A556ALQ0"/>
<keyword evidence="7" id="KW-1185">Reference proteome</keyword>
<protein>
    <submittedName>
        <fullName evidence="6">Flavin reductase family protein</fullName>
    </submittedName>
</protein>
<evidence type="ECO:0000256" key="3">
    <source>
        <dbReference type="ARBA" id="ARBA00022643"/>
    </source>
</evidence>